<feature type="transmembrane region" description="Helical" evidence="7">
    <location>
        <begin position="230"/>
        <end position="256"/>
    </location>
</feature>
<keyword evidence="2 7" id="KW-0813">Transport</keyword>
<dbReference type="InterPro" id="IPR035906">
    <property type="entry name" value="MetI-like_sf"/>
</dbReference>
<evidence type="ECO:0000313" key="10">
    <source>
        <dbReference type="Proteomes" id="UP000036873"/>
    </source>
</evidence>
<dbReference type="SUPFAM" id="SSF161098">
    <property type="entry name" value="MetI-like"/>
    <property type="match status" value="1"/>
</dbReference>
<dbReference type="Proteomes" id="UP000036873">
    <property type="component" value="Unassembled WGS sequence"/>
</dbReference>
<protein>
    <submittedName>
        <fullName evidence="9">ABC transporter permease</fullName>
    </submittedName>
</protein>
<dbReference type="Pfam" id="PF00528">
    <property type="entry name" value="BPD_transp_1"/>
    <property type="match status" value="1"/>
</dbReference>
<dbReference type="GO" id="GO:0005886">
    <property type="term" value="C:plasma membrane"/>
    <property type="evidence" value="ECO:0007669"/>
    <property type="project" value="UniProtKB-SubCell"/>
</dbReference>
<feature type="transmembrane region" description="Helical" evidence="7">
    <location>
        <begin position="68"/>
        <end position="94"/>
    </location>
</feature>
<dbReference type="Gene3D" id="1.10.3720.10">
    <property type="entry name" value="MetI-like"/>
    <property type="match status" value="1"/>
</dbReference>
<dbReference type="InterPro" id="IPR000515">
    <property type="entry name" value="MetI-like"/>
</dbReference>
<sequence>MKQNWEKIDPLGLVLPLVILIVWYLTALSGRVPDYLFPAPVEFFQVLLDFIFGGAQLTPYSGKFLENLWVSCIRVITGFGLAACGGLLLGFLSGRNVLIRRMIDPLIQMIRTVPGIGWLPLALVWFGIGEGTTVFLIALAAFFPIYLNVADGASNVPDIYIRAGSMLGADKMGLFRTVILPASFPSIVVGLRLGLGVSWAYLVLGELTGVSRGLGAVLMDSRMLGQVEMIPVAMLCIAVMGIVSDRLLLILCDWLYPYHERTANGK</sequence>
<dbReference type="PANTHER" id="PTHR30151:SF0">
    <property type="entry name" value="ABC TRANSPORTER PERMEASE PROTEIN MJ0413-RELATED"/>
    <property type="match status" value="1"/>
</dbReference>
<name>A0A0L6TVA0_9FIRM</name>
<accession>A0A0L6TVA0</accession>
<reference evidence="10" key="1">
    <citation type="submission" date="2015-07" db="EMBL/GenBank/DDBJ databases">
        <title>Draft genome sequence of Acetobacterium bakii DSM 8293, a potential psychrophilic chemical producer through syngas fermentation.</title>
        <authorList>
            <person name="Song Y."/>
            <person name="Hwang S."/>
            <person name="Cho B.-K."/>
        </authorList>
    </citation>
    <scope>NUCLEOTIDE SEQUENCE [LARGE SCALE GENOMIC DNA]</scope>
    <source>
        <strain evidence="10">DSM 8239</strain>
    </source>
</reference>
<evidence type="ECO:0000256" key="7">
    <source>
        <dbReference type="RuleBase" id="RU363032"/>
    </source>
</evidence>
<evidence type="ECO:0000256" key="5">
    <source>
        <dbReference type="ARBA" id="ARBA00022989"/>
    </source>
</evidence>
<keyword evidence="3" id="KW-1003">Cell membrane</keyword>
<dbReference type="AlphaFoldDB" id="A0A0L6TVA0"/>
<comment type="caution">
    <text evidence="9">The sequence shown here is derived from an EMBL/GenBank/DDBJ whole genome shotgun (WGS) entry which is preliminary data.</text>
</comment>
<feature type="transmembrane region" description="Helical" evidence="7">
    <location>
        <begin position="174"/>
        <end position="193"/>
    </location>
</feature>
<keyword evidence="5 7" id="KW-1133">Transmembrane helix</keyword>
<evidence type="ECO:0000256" key="4">
    <source>
        <dbReference type="ARBA" id="ARBA00022692"/>
    </source>
</evidence>
<dbReference type="RefSeq" id="WP_050741971.1">
    <property type="nucleotide sequence ID" value="NZ_LGYO01000077.1"/>
</dbReference>
<dbReference type="CDD" id="cd06261">
    <property type="entry name" value="TM_PBP2"/>
    <property type="match status" value="1"/>
</dbReference>
<feature type="transmembrane region" description="Helical" evidence="7">
    <location>
        <begin position="106"/>
        <end position="128"/>
    </location>
</feature>
<dbReference type="GO" id="GO:0042918">
    <property type="term" value="P:alkanesulfonate transmembrane transport"/>
    <property type="evidence" value="ECO:0007669"/>
    <property type="project" value="UniProtKB-ARBA"/>
</dbReference>
<gene>
    <name evidence="9" type="ORF">AKG39_18945</name>
</gene>
<evidence type="ECO:0000313" key="9">
    <source>
        <dbReference type="EMBL" id="KNZ40204.1"/>
    </source>
</evidence>
<evidence type="ECO:0000256" key="1">
    <source>
        <dbReference type="ARBA" id="ARBA00004651"/>
    </source>
</evidence>
<dbReference type="EMBL" id="LGYO01000077">
    <property type="protein sequence ID" value="KNZ40204.1"/>
    <property type="molecule type" value="Genomic_DNA"/>
</dbReference>
<comment type="subcellular location">
    <subcellularLocation>
        <location evidence="1 7">Cell membrane</location>
        <topology evidence="1 7">Multi-pass membrane protein</topology>
    </subcellularLocation>
</comment>
<evidence type="ECO:0000259" key="8">
    <source>
        <dbReference type="PROSITE" id="PS50928"/>
    </source>
</evidence>
<keyword evidence="4 7" id="KW-0812">Transmembrane</keyword>
<keyword evidence="10" id="KW-1185">Reference proteome</keyword>
<dbReference type="PATRIC" id="fig|52689.4.peg.3708"/>
<proteinExistence type="inferred from homology"/>
<organism evidence="9 10">
    <name type="scientific">Acetobacterium bakii</name>
    <dbReference type="NCBI Taxonomy" id="52689"/>
    <lineage>
        <taxon>Bacteria</taxon>
        <taxon>Bacillati</taxon>
        <taxon>Bacillota</taxon>
        <taxon>Clostridia</taxon>
        <taxon>Eubacteriales</taxon>
        <taxon>Eubacteriaceae</taxon>
        <taxon>Acetobacterium</taxon>
    </lineage>
</organism>
<dbReference type="PANTHER" id="PTHR30151">
    <property type="entry name" value="ALKANE SULFONATE ABC TRANSPORTER-RELATED, MEMBRANE SUBUNIT"/>
    <property type="match status" value="1"/>
</dbReference>
<dbReference type="FunFam" id="1.10.3720.10:FF:000003">
    <property type="entry name" value="Aliphatic sulfonate ABC transporter permease"/>
    <property type="match status" value="1"/>
</dbReference>
<dbReference type="OrthoDB" id="9804353at2"/>
<feature type="transmembrane region" description="Helical" evidence="7">
    <location>
        <begin position="12"/>
        <end position="30"/>
    </location>
</feature>
<dbReference type="STRING" id="52689.AKG39_18945"/>
<evidence type="ECO:0000256" key="6">
    <source>
        <dbReference type="ARBA" id="ARBA00023136"/>
    </source>
</evidence>
<evidence type="ECO:0000256" key="2">
    <source>
        <dbReference type="ARBA" id="ARBA00022448"/>
    </source>
</evidence>
<evidence type="ECO:0000256" key="3">
    <source>
        <dbReference type="ARBA" id="ARBA00022475"/>
    </source>
</evidence>
<feature type="domain" description="ABC transmembrane type-1" evidence="8">
    <location>
        <begin position="68"/>
        <end position="248"/>
    </location>
</feature>
<keyword evidence="6 7" id="KW-0472">Membrane</keyword>
<comment type="similarity">
    <text evidence="7">Belongs to the binding-protein-dependent transport system permease family.</text>
</comment>
<dbReference type="PROSITE" id="PS50928">
    <property type="entry name" value="ABC_TM1"/>
    <property type="match status" value="1"/>
</dbReference>
<feature type="transmembrane region" description="Helical" evidence="7">
    <location>
        <begin position="199"/>
        <end position="218"/>
    </location>
</feature>